<dbReference type="EMBL" id="GGEC01029902">
    <property type="protein sequence ID" value="MBX10386.1"/>
    <property type="molecule type" value="Transcribed_RNA"/>
</dbReference>
<evidence type="ECO:0000256" key="1">
    <source>
        <dbReference type="SAM" id="MobiDB-lite"/>
    </source>
</evidence>
<dbReference type="InterPro" id="IPR015424">
    <property type="entry name" value="PyrdxlP-dep_Trfase"/>
</dbReference>
<reference evidence="2" key="1">
    <citation type="submission" date="2018-02" db="EMBL/GenBank/DDBJ databases">
        <title>Rhizophora mucronata_Transcriptome.</title>
        <authorList>
            <person name="Meera S.P."/>
            <person name="Sreeshan A."/>
            <person name="Augustine A."/>
        </authorList>
    </citation>
    <scope>NUCLEOTIDE SEQUENCE</scope>
    <source>
        <tissue evidence="2">Leaf</tissue>
    </source>
</reference>
<dbReference type="Gene3D" id="3.90.1150.10">
    <property type="entry name" value="Aspartate Aminotransferase, domain 1"/>
    <property type="match status" value="1"/>
</dbReference>
<name>A0A2P2KXC4_RHIMU</name>
<organism evidence="2">
    <name type="scientific">Rhizophora mucronata</name>
    <name type="common">Asiatic mangrove</name>
    <dbReference type="NCBI Taxonomy" id="61149"/>
    <lineage>
        <taxon>Eukaryota</taxon>
        <taxon>Viridiplantae</taxon>
        <taxon>Streptophyta</taxon>
        <taxon>Embryophyta</taxon>
        <taxon>Tracheophyta</taxon>
        <taxon>Spermatophyta</taxon>
        <taxon>Magnoliopsida</taxon>
        <taxon>eudicotyledons</taxon>
        <taxon>Gunneridae</taxon>
        <taxon>Pentapetalae</taxon>
        <taxon>rosids</taxon>
        <taxon>fabids</taxon>
        <taxon>Malpighiales</taxon>
        <taxon>Rhizophoraceae</taxon>
        <taxon>Rhizophora</taxon>
    </lineage>
</organism>
<protein>
    <submittedName>
        <fullName evidence="2">Uncharacterized protein LOC105128987</fullName>
    </submittedName>
</protein>
<dbReference type="AlphaFoldDB" id="A0A2P2KXC4"/>
<dbReference type="PANTHER" id="PTHR14237">
    <property type="entry name" value="MOLYBDOPTERIN COFACTOR SULFURASE MOSC"/>
    <property type="match status" value="1"/>
</dbReference>
<sequence>MASVIHPNSKFTNHESLPSLRESHYNFTQAFPQYYETEQTDQIREQEYRHLSISKHVCLDYNGHGLFSYSQQQTHCQAAPIGLTTTSFFDICHKAVGLNSQLQYGGQESELECKIRRRIITFMNASEEDYSVVFTANQSSAFKLLAESYPFESNPNLLTVYDHKNEAVELMLQTSKKKGARSMPAEFSWPSLAIQSGKLLNKVETTKRKNRKGGLFVFPLQSRITGARYPYVWMSIAQENGWHVLLDAFAIGPKEMETLGLSLFKPDFLICSFFKVFGENPSGFGCLFVKKSSASIFKNSANAATSIGIVRLVPPSGSSQQFEESAIANIKTEGNTSSSQKFELYENQRSKRKQKAPEIEELVTPPESSQSKTVESGMYGDLELECRGLDHADSLGLILITARTRLLINWLVNALMSLQHPNGVRPVRIYGPKLKFNRGPAVAFNVFDWKGEKIDPALVEKLADRKNISLSRGFLQHIRFSGKYEERREKIKETSPISDAGTALENENRDDFEPGISVVTATVGLLTNFEDMYRLWEFVSRFLDADFVEKEISRYKALNQQMVEI</sequence>
<dbReference type="PANTHER" id="PTHR14237:SF64">
    <property type="entry name" value="MOLYBDENUM COFACTOR SULFURASE-LIKE PROTEIN"/>
    <property type="match status" value="1"/>
</dbReference>
<dbReference type="SUPFAM" id="SSF53383">
    <property type="entry name" value="PLP-dependent transferases"/>
    <property type="match status" value="1"/>
</dbReference>
<dbReference type="InterPro" id="IPR015421">
    <property type="entry name" value="PyrdxlP-dep_Trfase_major"/>
</dbReference>
<dbReference type="InterPro" id="IPR015422">
    <property type="entry name" value="PyrdxlP-dep_Trfase_small"/>
</dbReference>
<proteinExistence type="predicted"/>
<accession>A0A2P2KXC4</accession>
<feature type="region of interest" description="Disordered" evidence="1">
    <location>
        <begin position="348"/>
        <end position="374"/>
    </location>
</feature>
<dbReference type="Gene3D" id="3.40.640.10">
    <property type="entry name" value="Type I PLP-dependent aspartate aminotransferase-like (Major domain)"/>
    <property type="match status" value="1"/>
</dbReference>
<evidence type="ECO:0000313" key="2">
    <source>
        <dbReference type="EMBL" id="MBX10386.1"/>
    </source>
</evidence>